<feature type="transmembrane region" description="Helical" evidence="10">
    <location>
        <begin position="277"/>
        <end position="295"/>
    </location>
</feature>
<comment type="caution">
    <text evidence="13">The sequence shown here is derived from an EMBL/GenBank/DDBJ whole genome shotgun (WGS) entry which is preliminary data.</text>
</comment>
<dbReference type="InterPro" id="IPR011527">
    <property type="entry name" value="ABC1_TM_dom"/>
</dbReference>
<evidence type="ECO:0000256" key="6">
    <source>
        <dbReference type="ARBA" id="ARBA00022989"/>
    </source>
</evidence>
<keyword evidence="7 10" id="KW-0472">Membrane</keyword>
<dbReference type="InterPro" id="IPR003439">
    <property type="entry name" value="ABC_transporter-like_ATP-bd"/>
</dbReference>
<dbReference type="PROSITE" id="PS00211">
    <property type="entry name" value="ABC_TRANSPORTER_1"/>
    <property type="match status" value="1"/>
</dbReference>
<dbReference type="GO" id="GO:0016020">
    <property type="term" value="C:membrane"/>
    <property type="evidence" value="ECO:0007669"/>
    <property type="project" value="UniProtKB-SubCell"/>
</dbReference>
<evidence type="ECO:0000256" key="8">
    <source>
        <dbReference type="ARBA" id="ARBA00024363"/>
    </source>
</evidence>
<dbReference type="InterPro" id="IPR017871">
    <property type="entry name" value="ABC_transporter-like_CS"/>
</dbReference>
<comment type="subcellular location">
    <subcellularLocation>
        <location evidence="1">Membrane</location>
        <topology evidence="1">Multi-pass membrane protein</topology>
    </subcellularLocation>
</comment>
<dbReference type="Gene3D" id="3.40.50.300">
    <property type="entry name" value="P-loop containing nucleotide triphosphate hydrolases"/>
    <property type="match status" value="1"/>
</dbReference>
<comment type="similarity">
    <text evidence="8">Belongs to the ABC transporter superfamily. ABCB family. Heavy Metal importer (TC 3.A.1.210) subfamily.</text>
</comment>
<feature type="domain" description="ABC transmembrane type-1" evidence="12">
    <location>
        <begin position="205"/>
        <end position="420"/>
    </location>
</feature>
<feature type="compositionally biased region" description="Basic and acidic residues" evidence="9">
    <location>
        <begin position="736"/>
        <end position="746"/>
    </location>
</feature>
<evidence type="ECO:0000256" key="3">
    <source>
        <dbReference type="ARBA" id="ARBA00022692"/>
    </source>
</evidence>
<dbReference type="PROSITE" id="PS50929">
    <property type="entry name" value="ABC_TM1F"/>
    <property type="match status" value="1"/>
</dbReference>
<dbReference type="Pfam" id="PF00005">
    <property type="entry name" value="ABC_tran"/>
    <property type="match status" value="1"/>
</dbReference>
<feature type="domain" description="ABC transporter" evidence="11">
    <location>
        <begin position="454"/>
        <end position="688"/>
    </location>
</feature>
<keyword evidence="3 10" id="KW-0812">Transmembrane</keyword>
<dbReference type="EMBL" id="JAAAXW010000009">
    <property type="protein sequence ID" value="KAF9550676.1"/>
    <property type="molecule type" value="Genomic_DNA"/>
</dbReference>
<evidence type="ECO:0000256" key="7">
    <source>
        <dbReference type="ARBA" id="ARBA00023136"/>
    </source>
</evidence>
<dbReference type="PROSITE" id="PS50893">
    <property type="entry name" value="ABC_TRANSPORTER_2"/>
    <property type="match status" value="1"/>
</dbReference>
<keyword evidence="14" id="KW-1185">Reference proteome</keyword>
<dbReference type="GO" id="GO:0005524">
    <property type="term" value="F:ATP binding"/>
    <property type="evidence" value="ECO:0007669"/>
    <property type="project" value="UniProtKB-KW"/>
</dbReference>
<evidence type="ECO:0000256" key="9">
    <source>
        <dbReference type="SAM" id="MobiDB-lite"/>
    </source>
</evidence>
<keyword evidence="5 13" id="KW-0067">ATP-binding</keyword>
<dbReference type="SUPFAM" id="SSF52540">
    <property type="entry name" value="P-loop containing nucleoside triphosphate hydrolases"/>
    <property type="match status" value="1"/>
</dbReference>
<dbReference type="PANTHER" id="PTHR24221:SF654">
    <property type="entry name" value="ATP-BINDING CASSETTE SUB-FAMILY B MEMBER 6"/>
    <property type="match status" value="1"/>
</dbReference>
<keyword evidence="4" id="KW-0547">Nucleotide-binding</keyword>
<dbReference type="PANTHER" id="PTHR24221">
    <property type="entry name" value="ATP-BINDING CASSETTE SUB-FAMILY B"/>
    <property type="match status" value="1"/>
</dbReference>
<evidence type="ECO:0000256" key="5">
    <source>
        <dbReference type="ARBA" id="ARBA00022840"/>
    </source>
</evidence>
<keyword evidence="2" id="KW-0813">Transport</keyword>
<feature type="transmembrane region" description="Helical" evidence="10">
    <location>
        <begin position="20"/>
        <end position="43"/>
    </location>
</feature>
<evidence type="ECO:0000313" key="14">
    <source>
        <dbReference type="Proteomes" id="UP000723463"/>
    </source>
</evidence>
<dbReference type="InterPro" id="IPR003593">
    <property type="entry name" value="AAA+_ATPase"/>
</dbReference>
<evidence type="ECO:0000256" key="4">
    <source>
        <dbReference type="ARBA" id="ARBA00022741"/>
    </source>
</evidence>
<evidence type="ECO:0000256" key="1">
    <source>
        <dbReference type="ARBA" id="ARBA00004141"/>
    </source>
</evidence>
<dbReference type="AlphaFoldDB" id="A0A9P6FH50"/>
<dbReference type="GO" id="GO:0016887">
    <property type="term" value="F:ATP hydrolysis activity"/>
    <property type="evidence" value="ECO:0007669"/>
    <property type="project" value="InterPro"/>
</dbReference>
<reference evidence="13" key="1">
    <citation type="journal article" date="2020" name="Fungal Divers.">
        <title>Resolving the Mortierellaceae phylogeny through synthesis of multi-gene phylogenetics and phylogenomics.</title>
        <authorList>
            <person name="Vandepol N."/>
            <person name="Liber J."/>
            <person name="Desiro A."/>
            <person name="Na H."/>
            <person name="Kennedy M."/>
            <person name="Barry K."/>
            <person name="Grigoriev I.V."/>
            <person name="Miller A.N."/>
            <person name="O'Donnell K."/>
            <person name="Stajich J.E."/>
            <person name="Bonito G."/>
        </authorList>
    </citation>
    <scope>NUCLEOTIDE SEQUENCE</scope>
    <source>
        <strain evidence="13">NRRL 2591</strain>
    </source>
</reference>
<protein>
    <submittedName>
        <fullName evidence="13">ATP-binding cassette sub- B member 6, mitochondrial</fullName>
    </submittedName>
</protein>
<evidence type="ECO:0000259" key="12">
    <source>
        <dbReference type="PROSITE" id="PS50929"/>
    </source>
</evidence>
<sequence>MIENLWKFFFGITGDVLQRVLIGSLVLRFGLLCLMGLLSVVILSEILDPTLLHLPASLLKDHMASPSKMNVEFAAMDSSPDTKDDGDKDSAEKTGMHGFKSILRKVVFSLRMSYPSGKRWLKVLYFVKFGIMILERAIVFYAPMQTERVIRAFSQTGQATDGSPVLSKFDMASIVSYVVYDYLKRYSNVLTALTAVVASPVDDYARNSMTLRFFEHVHGLSMEYHLNAKSGETMPVLRSGEDSVIYIADMLLYQILPSILDVVLSLAYFWFAWGWKYGLVIVVNIAIYMVMNKYITRRRIDTWNDFSANSSKASSRATDSLQNFETVKHFTNEVFEVDRYRAGLAGYSKRSLRATIEDSLLMMPRGLIWSWNLFIGCALCATEIAQGKRDASSFMTFVLHSKQLEDPIDTFGWVFSSIEREFNCVEKLFNILEAEPTVKDIPNAPPLVSKNGDIEFEDVGFQYSPDKKGISNISFKVPQGSTVGIVGPTGSGKSTLLKLMFRLWDPTSGRILIDGQDISKVTQTSVRQQIGVVPQDTTLLDESILYNIGYARPSATRAEIEDAAKAAHIHDNIMTFENGYDTSVGERGAKLSGGERQRIGIARVVLKRPSIILLDEATSALDSATESDIQKALSAVTENRTTFVVAHRLSTVMHADLILCIKDGRIVERGTHEELIQTAVENGGKGEYYKMWRIQSGENVISSPSSVGDDEHNSVLAMTPDVLSKVDPDMSTTPKKSAEETTKVEE</sequence>
<dbReference type="InterPro" id="IPR036640">
    <property type="entry name" value="ABC1_TM_sf"/>
</dbReference>
<dbReference type="Pfam" id="PF00664">
    <property type="entry name" value="ABC_membrane"/>
    <property type="match status" value="1"/>
</dbReference>
<dbReference type="Proteomes" id="UP000723463">
    <property type="component" value="Unassembled WGS sequence"/>
</dbReference>
<evidence type="ECO:0000313" key="13">
    <source>
        <dbReference type="EMBL" id="KAF9550676.1"/>
    </source>
</evidence>
<dbReference type="InterPro" id="IPR027417">
    <property type="entry name" value="P-loop_NTPase"/>
</dbReference>
<accession>A0A9P6FH50</accession>
<evidence type="ECO:0000256" key="10">
    <source>
        <dbReference type="SAM" id="Phobius"/>
    </source>
</evidence>
<keyword evidence="6 10" id="KW-1133">Transmembrane helix</keyword>
<dbReference type="InterPro" id="IPR039421">
    <property type="entry name" value="Type_1_exporter"/>
</dbReference>
<name>A0A9P6FH50_9FUNG</name>
<dbReference type="Gene3D" id="1.20.1560.10">
    <property type="entry name" value="ABC transporter type 1, transmembrane domain"/>
    <property type="match status" value="1"/>
</dbReference>
<proteinExistence type="inferred from homology"/>
<evidence type="ECO:0000259" key="11">
    <source>
        <dbReference type="PROSITE" id="PS50893"/>
    </source>
</evidence>
<dbReference type="FunFam" id="3.40.50.300:FF:000287">
    <property type="entry name" value="Multidrug ABC transporter ATP-binding protein"/>
    <property type="match status" value="1"/>
</dbReference>
<dbReference type="SUPFAM" id="SSF90123">
    <property type="entry name" value="ABC transporter transmembrane region"/>
    <property type="match status" value="1"/>
</dbReference>
<dbReference type="SMART" id="SM00382">
    <property type="entry name" value="AAA"/>
    <property type="match status" value="1"/>
</dbReference>
<feature type="region of interest" description="Disordered" evidence="9">
    <location>
        <begin position="719"/>
        <end position="746"/>
    </location>
</feature>
<organism evidence="13 14">
    <name type="scientific">Mortierella hygrophila</name>
    <dbReference type="NCBI Taxonomy" id="979708"/>
    <lineage>
        <taxon>Eukaryota</taxon>
        <taxon>Fungi</taxon>
        <taxon>Fungi incertae sedis</taxon>
        <taxon>Mucoromycota</taxon>
        <taxon>Mortierellomycotina</taxon>
        <taxon>Mortierellomycetes</taxon>
        <taxon>Mortierellales</taxon>
        <taxon>Mortierellaceae</taxon>
        <taxon>Mortierella</taxon>
    </lineage>
</organism>
<gene>
    <name evidence="13" type="primary">ABCB6_2</name>
    <name evidence="13" type="ORF">EC957_011992</name>
</gene>
<evidence type="ECO:0000256" key="2">
    <source>
        <dbReference type="ARBA" id="ARBA00022448"/>
    </source>
</evidence>
<dbReference type="GO" id="GO:0140359">
    <property type="term" value="F:ABC-type transporter activity"/>
    <property type="evidence" value="ECO:0007669"/>
    <property type="project" value="InterPro"/>
</dbReference>